<dbReference type="STRING" id="1091494.MEALZ_0915"/>
<dbReference type="KEGG" id="mah:MEALZ_0915"/>
<dbReference type="InterPro" id="IPR011051">
    <property type="entry name" value="RmlC_Cupin_sf"/>
</dbReference>
<dbReference type="EMBL" id="FO082060">
    <property type="protein sequence ID" value="CCE22609.1"/>
    <property type="molecule type" value="Genomic_DNA"/>
</dbReference>
<dbReference type="InterPro" id="IPR013096">
    <property type="entry name" value="Cupin_2"/>
</dbReference>
<name>G4T3B7_META2</name>
<dbReference type="AlphaFoldDB" id="G4T3B7"/>
<dbReference type="InterPro" id="IPR014710">
    <property type="entry name" value="RmlC-like_jellyroll"/>
</dbReference>
<sequence length="117" mass="13721">MSISYSNIFANIPSRLPEELFETVLKTDHVHIERIVSRNHSTKAGHWYDQDWDEWVLLLQGQAKLRYKNRLEDIVLNPGDYLLIPAHALHRVEWTDRNSDTIWLAIHMTDKVTSGDL</sequence>
<accession>G4T3B7</accession>
<dbReference type="Gene3D" id="2.60.120.10">
    <property type="entry name" value="Jelly Rolls"/>
    <property type="match status" value="1"/>
</dbReference>
<feature type="domain" description="Cupin type-2" evidence="1">
    <location>
        <begin position="46"/>
        <end position="106"/>
    </location>
</feature>
<reference evidence="3" key="1">
    <citation type="journal article" date="2012" name="J. Bacteriol.">
        <title>Genome sequence of the haloalkaliphilic methanotrophic bacterium Methylomicrobium alcaliphilum 20Z.</title>
        <authorList>
            <person name="Vuilleumier S."/>
            <person name="Khmelenina V.N."/>
            <person name="Bringel F."/>
            <person name="Reshetnikov A.S."/>
            <person name="Lajus A."/>
            <person name="Mangenot S."/>
            <person name="Rouy Z."/>
            <person name="Op den Camp H.J."/>
            <person name="Jetten M.S."/>
            <person name="Dispirito A.A."/>
            <person name="Dunfield P."/>
            <person name="Klotz M.G."/>
            <person name="Semrau J.D."/>
            <person name="Stein L.Y."/>
            <person name="Barbe V."/>
            <person name="Medigue C."/>
            <person name="Trotsenko Y.A."/>
            <person name="Kalyuzhnaya M.G."/>
        </authorList>
    </citation>
    <scope>NUCLEOTIDE SEQUENCE [LARGE SCALE GENOMIC DNA]</scope>
    <source>
        <strain evidence="3">DSM 19304 / NCIMB 14124 / VKM B-2133 / 20Z</strain>
    </source>
</reference>
<dbReference type="PATRIC" id="fig|271065.3.peg.936"/>
<proteinExistence type="predicted"/>
<dbReference type="Pfam" id="PF07883">
    <property type="entry name" value="Cupin_2"/>
    <property type="match status" value="1"/>
</dbReference>
<gene>
    <name evidence="2" type="ordered locus">MEALZ_0915</name>
</gene>
<dbReference type="RefSeq" id="WP_014147410.1">
    <property type="nucleotide sequence ID" value="NC_016112.1"/>
</dbReference>
<dbReference type="CDD" id="cd06981">
    <property type="entry name" value="cupin_reut_a1446"/>
    <property type="match status" value="1"/>
</dbReference>
<evidence type="ECO:0000313" key="2">
    <source>
        <dbReference type="EMBL" id="CCE22609.1"/>
    </source>
</evidence>
<evidence type="ECO:0000313" key="3">
    <source>
        <dbReference type="Proteomes" id="UP000008315"/>
    </source>
</evidence>
<organism evidence="2 3">
    <name type="scientific">Methylotuvimicrobium alcaliphilum (strain DSM 19304 / NCIMB 14124 / VKM B-2133 / 20Z)</name>
    <name type="common">Methylomicrobium alcaliphilum</name>
    <dbReference type="NCBI Taxonomy" id="1091494"/>
    <lineage>
        <taxon>Bacteria</taxon>
        <taxon>Pseudomonadati</taxon>
        <taxon>Pseudomonadota</taxon>
        <taxon>Gammaproteobacteria</taxon>
        <taxon>Methylococcales</taxon>
        <taxon>Methylococcaceae</taxon>
        <taxon>Methylotuvimicrobium</taxon>
    </lineage>
</organism>
<dbReference type="Proteomes" id="UP000008315">
    <property type="component" value="Chromosome"/>
</dbReference>
<protein>
    <recommendedName>
        <fullName evidence="1">Cupin type-2 domain-containing protein</fullName>
    </recommendedName>
</protein>
<keyword evidence="3" id="KW-1185">Reference proteome</keyword>
<dbReference type="SUPFAM" id="SSF51182">
    <property type="entry name" value="RmlC-like cupins"/>
    <property type="match status" value="1"/>
</dbReference>
<dbReference type="HOGENOM" id="CLU_147397_0_1_6"/>
<evidence type="ECO:0000259" key="1">
    <source>
        <dbReference type="Pfam" id="PF07883"/>
    </source>
</evidence>